<evidence type="ECO:0000313" key="1">
    <source>
        <dbReference type="EMBL" id="PGH12409.1"/>
    </source>
</evidence>
<keyword evidence="2" id="KW-1185">Reference proteome</keyword>
<name>A0A2B7XTX2_POLH7</name>
<organism evidence="1 2">
    <name type="scientific">Polytolypa hystricis (strain UAMH7299)</name>
    <dbReference type="NCBI Taxonomy" id="1447883"/>
    <lineage>
        <taxon>Eukaryota</taxon>
        <taxon>Fungi</taxon>
        <taxon>Dikarya</taxon>
        <taxon>Ascomycota</taxon>
        <taxon>Pezizomycotina</taxon>
        <taxon>Eurotiomycetes</taxon>
        <taxon>Eurotiomycetidae</taxon>
        <taxon>Onygenales</taxon>
        <taxon>Onygenales incertae sedis</taxon>
        <taxon>Polytolypa</taxon>
    </lineage>
</organism>
<proteinExistence type="predicted"/>
<dbReference type="AlphaFoldDB" id="A0A2B7XTX2"/>
<accession>A0A2B7XTX2</accession>
<protein>
    <submittedName>
        <fullName evidence="1">Uncharacterized protein</fullName>
    </submittedName>
</protein>
<reference evidence="1 2" key="1">
    <citation type="submission" date="2017-10" db="EMBL/GenBank/DDBJ databases">
        <title>Comparative genomics in systemic dimorphic fungi from Ajellomycetaceae.</title>
        <authorList>
            <person name="Munoz J.F."/>
            <person name="Mcewen J.G."/>
            <person name="Clay O.K."/>
            <person name="Cuomo C.A."/>
        </authorList>
    </citation>
    <scope>NUCLEOTIDE SEQUENCE [LARGE SCALE GENOMIC DNA]</scope>
    <source>
        <strain evidence="1 2">UAMH7299</strain>
    </source>
</reference>
<sequence length="71" mass="7971">MNQYIEAAKARFPSVIIQAVDFAAFAWNKQVRTAHEASMLGPKNEEAFVASSANMSRWFNGDEGQILHKRS</sequence>
<dbReference type="Proteomes" id="UP000224634">
    <property type="component" value="Unassembled WGS sequence"/>
</dbReference>
<dbReference type="EMBL" id="PDNA01000118">
    <property type="protein sequence ID" value="PGH12409.1"/>
    <property type="molecule type" value="Genomic_DNA"/>
</dbReference>
<gene>
    <name evidence="1" type="ORF">AJ80_06716</name>
</gene>
<evidence type="ECO:0000313" key="2">
    <source>
        <dbReference type="Proteomes" id="UP000224634"/>
    </source>
</evidence>
<comment type="caution">
    <text evidence="1">The sequence shown here is derived from an EMBL/GenBank/DDBJ whole genome shotgun (WGS) entry which is preliminary data.</text>
</comment>